<sequence length="208" mass="23192">MKFPLLSQIISMTEGNRTTPPTTTTTTATFTSNAGFLFLFSHPSRMSFPCSILFLMTASFAMGDSLLPVQTQRDTSEVIGAFLQNLKKDISMSEIYGNASDLIAEFYEIDKYSQVFFSDIFDARSLAAATSMDLSNKLNNQVFILEQLSARYSVLLKSKGDDQINSLVLSSMYDVILKIASLSRVIQRRFPTDSQVMTTTDSNMFDPL</sequence>
<accession>A0A9W2Z6I4</accession>
<dbReference type="RefSeq" id="XP_055870523.1">
    <property type="nucleotide sequence ID" value="XM_056014548.1"/>
</dbReference>
<keyword evidence="1" id="KW-1185">Reference proteome</keyword>
<name>A0A9W2Z6I4_BIOGL</name>
<evidence type="ECO:0000313" key="1">
    <source>
        <dbReference type="Proteomes" id="UP001165740"/>
    </source>
</evidence>
<dbReference type="GeneID" id="106079453"/>
<gene>
    <name evidence="2" type="primary">LOC106079453</name>
</gene>
<protein>
    <submittedName>
        <fullName evidence="2">Uncharacterized protein LOC106079453 isoform X1</fullName>
    </submittedName>
</protein>
<evidence type="ECO:0000313" key="2">
    <source>
        <dbReference type="RefSeq" id="XP_055870523.1"/>
    </source>
</evidence>
<dbReference type="Proteomes" id="UP001165740">
    <property type="component" value="Chromosome 16"/>
</dbReference>
<proteinExistence type="predicted"/>
<organism evidence="1 2">
    <name type="scientific">Biomphalaria glabrata</name>
    <name type="common">Bloodfluke planorb</name>
    <name type="synonym">Freshwater snail</name>
    <dbReference type="NCBI Taxonomy" id="6526"/>
    <lineage>
        <taxon>Eukaryota</taxon>
        <taxon>Metazoa</taxon>
        <taxon>Spiralia</taxon>
        <taxon>Lophotrochozoa</taxon>
        <taxon>Mollusca</taxon>
        <taxon>Gastropoda</taxon>
        <taxon>Heterobranchia</taxon>
        <taxon>Euthyneura</taxon>
        <taxon>Panpulmonata</taxon>
        <taxon>Hygrophila</taxon>
        <taxon>Lymnaeoidea</taxon>
        <taxon>Planorbidae</taxon>
        <taxon>Biomphalaria</taxon>
    </lineage>
</organism>
<dbReference type="AlphaFoldDB" id="A0A9W2Z6I4"/>
<reference evidence="2" key="1">
    <citation type="submission" date="2025-08" db="UniProtKB">
        <authorList>
            <consortium name="RefSeq"/>
        </authorList>
    </citation>
    <scope>IDENTIFICATION</scope>
</reference>